<dbReference type="EMBL" id="AP027742">
    <property type="protein sequence ID" value="BDZ77357.1"/>
    <property type="molecule type" value="Genomic_DNA"/>
</dbReference>
<proteinExistence type="predicted"/>
<evidence type="ECO:0008006" key="4">
    <source>
        <dbReference type="Google" id="ProtNLM"/>
    </source>
</evidence>
<gene>
    <name evidence="2" type="ORF">Lac1_15400</name>
</gene>
<sequence length="249" mass="28076">MNRMYQVDCKRGLCSTGFYVGIVLCFLAGAFGMGEMLEYISETVLPEGEIRFLSAAYLALHTDALTYVLPIACTLAASGMYIEDLQSGTLYYSILRTTKKRYYTSKILSCITFGILTVLATVLLLMVVFMLMFPTDKMEIQNFQMESLVYLCKRTVILCMNSSLYALLGGAIAGTSNNRYMAYAAPFILYYVISTLFQAYLSDYPLLNPKEWMLLRISPVCRVVVVLAVANVLAAACYLFVMERRWTHE</sequence>
<keyword evidence="1" id="KW-0472">Membrane</keyword>
<evidence type="ECO:0000313" key="3">
    <source>
        <dbReference type="Proteomes" id="UP001305815"/>
    </source>
</evidence>
<feature type="transmembrane region" description="Helical" evidence="1">
    <location>
        <begin position="103"/>
        <end position="133"/>
    </location>
</feature>
<accession>A0ABM8I5Y3</accession>
<feature type="transmembrane region" description="Helical" evidence="1">
    <location>
        <begin position="213"/>
        <end position="241"/>
    </location>
</feature>
<evidence type="ECO:0000313" key="2">
    <source>
        <dbReference type="EMBL" id="BDZ77357.1"/>
    </source>
</evidence>
<feature type="transmembrane region" description="Helical" evidence="1">
    <location>
        <begin position="12"/>
        <end position="33"/>
    </location>
</feature>
<keyword evidence="1" id="KW-1133">Transmembrane helix</keyword>
<feature type="transmembrane region" description="Helical" evidence="1">
    <location>
        <begin position="148"/>
        <end position="168"/>
    </location>
</feature>
<feature type="transmembrane region" description="Helical" evidence="1">
    <location>
        <begin position="180"/>
        <end position="201"/>
    </location>
</feature>
<dbReference type="Proteomes" id="UP001305815">
    <property type="component" value="Chromosome"/>
</dbReference>
<organism evidence="2 3">
    <name type="scientific">Claveliimonas bilis</name>
    <dbReference type="NCBI Taxonomy" id="3028070"/>
    <lineage>
        <taxon>Bacteria</taxon>
        <taxon>Bacillati</taxon>
        <taxon>Bacillota</taxon>
        <taxon>Clostridia</taxon>
        <taxon>Lachnospirales</taxon>
        <taxon>Lachnospiraceae</taxon>
        <taxon>Claveliimonas</taxon>
    </lineage>
</organism>
<name>A0ABM8I5Y3_9FIRM</name>
<evidence type="ECO:0000256" key="1">
    <source>
        <dbReference type="SAM" id="Phobius"/>
    </source>
</evidence>
<protein>
    <recommendedName>
        <fullName evidence="4">ABC-2 family transporter protein</fullName>
    </recommendedName>
</protein>
<keyword evidence="3" id="KW-1185">Reference proteome</keyword>
<dbReference type="RefSeq" id="WP_316264405.1">
    <property type="nucleotide sequence ID" value="NZ_AP027742.1"/>
</dbReference>
<keyword evidence="1" id="KW-0812">Transmembrane</keyword>
<feature type="transmembrane region" description="Helical" evidence="1">
    <location>
        <begin position="64"/>
        <end position="82"/>
    </location>
</feature>
<reference evidence="3" key="1">
    <citation type="journal article" date="2023" name="Int. J. Syst. Evol. Microbiol.">
        <title>Claveliimonas bilis gen. nov., sp. nov., deoxycholic acid-producing bacteria isolated from human faeces, and reclassification of Sellimonas monacensis Zenner et al. 2021 as Claveliimonas monacensis comb. nov.</title>
        <authorList>
            <person name="Hisatomi A."/>
            <person name="Kastawa N.W.E.P.G."/>
            <person name="Song I."/>
            <person name="Ohkuma M."/>
            <person name="Fukiya S."/>
            <person name="Sakamoto M."/>
        </authorList>
    </citation>
    <scope>NUCLEOTIDE SEQUENCE [LARGE SCALE GENOMIC DNA]</scope>
    <source>
        <strain evidence="3">12BBH14</strain>
    </source>
</reference>